<feature type="signal peptide" evidence="3">
    <location>
        <begin position="1"/>
        <end position="20"/>
    </location>
</feature>
<protein>
    <recommendedName>
        <fullName evidence="4">Yeast cell wall synthesis Kre9/Knh1-like N-terminal domain-containing protein</fullName>
    </recommendedName>
</protein>
<evidence type="ECO:0000259" key="4">
    <source>
        <dbReference type="Pfam" id="PF10342"/>
    </source>
</evidence>
<comment type="caution">
    <text evidence="5">The sequence shown here is derived from an EMBL/GenBank/DDBJ whole genome shotgun (WGS) entry which is preliminary data.</text>
</comment>
<evidence type="ECO:0000313" key="5">
    <source>
        <dbReference type="EMBL" id="KAK4108943.1"/>
    </source>
</evidence>
<feature type="compositionally biased region" description="Gly residues" evidence="2">
    <location>
        <begin position="175"/>
        <end position="184"/>
    </location>
</feature>
<sequence>MRATILPTALLAACFQLASAITITSPSKGDVVDISSGATVSWSRVNTDPTSAHLFLVNMASGNTPFSKDLGEIDLSSQDSITVSEQGVPDGEGYQFNLQSIAAGNTGILAQSEQFEVKNGAGGDESSSSATGTATTSMTSSAAAGETGTTLTTTTTGTATATTTFSTAVSSGATGTSGGAGNGAGASSTGSAAASSSTAAAPAGMAVQGGSMLALVAGVLAVIA</sequence>
<name>A0AAN6T8Q8_9PEZI</name>
<dbReference type="EMBL" id="MU853359">
    <property type="protein sequence ID" value="KAK4108943.1"/>
    <property type="molecule type" value="Genomic_DNA"/>
</dbReference>
<dbReference type="RefSeq" id="XP_064666513.1">
    <property type="nucleotide sequence ID" value="XM_064815987.1"/>
</dbReference>
<dbReference type="InterPro" id="IPR018466">
    <property type="entry name" value="Kre9/Knh1-like_N"/>
</dbReference>
<dbReference type="GeneID" id="89940112"/>
<evidence type="ECO:0000256" key="2">
    <source>
        <dbReference type="SAM" id="MobiDB-lite"/>
    </source>
</evidence>
<dbReference type="Pfam" id="PF10342">
    <property type="entry name" value="Kre9_KNH"/>
    <property type="match status" value="1"/>
</dbReference>
<keyword evidence="6" id="KW-1185">Reference proteome</keyword>
<feature type="compositionally biased region" description="Low complexity" evidence="2">
    <location>
        <begin position="124"/>
        <end position="156"/>
    </location>
</feature>
<dbReference type="AlphaFoldDB" id="A0AAN6T8Q8"/>
<feature type="domain" description="Yeast cell wall synthesis Kre9/Knh1-like N-terminal" evidence="4">
    <location>
        <begin position="25"/>
        <end position="117"/>
    </location>
</feature>
<dbReference type="Proteomes" id="UP001302812">
    <property type="component" value="Unassembled WGS sequence"/>
</dbReference>
<organism evidence="5 6">
    <name type="scientific">Canariomyces notabilis</name>
    <dbReference type="NCBI Taxonomy" id="2074819"/>
    <lineage>
        <taxon>Eukaryota</taxon>
        <taxon>Fungi</taxon>
        <taxon>Dikarya</taxon>
        <taxon>Ascomycota</taxon>
        <taxon>Pezizomycotina</taxon>
        <taxon>Sordariomycetes</taxon>
        <taxon>Sordariomycetidae</taxon>
        <taxon>Sordariales</taxon>
        <taxon>Chaetomiaceae</taxon>
        <taxon>Canariomyces</taxon>
    </lineage>
</organism>
<evidence type="ECO:0000256" key="1">
    <source>
        <dbReference type="ARBA" id="ARBA00022729"/>
    </source>
</evidence>
<reference evidence="5" key="2">
    <citation type="submission" date="2023-05" db="EMBL/GenBank/DDBJ databases">
        <authorList>
            <consortium name="Lawrence Berkeley National Laboratory"/>
            <person name="Steindorff A."/>
            <person name="Hensen N."/>
            <person name="Bonometti L."/>
            <person name="Westerberg I."/>
            <person name="Brannstrom I.O."/>
            <person name="Guillou S."/>
            <person name="Cros-Aarteil S."/>
            <person name="Calhoun S."/>
            <person name="Haridas S."/>
            <person name="Kuo A."/>
            <person name="Mondo S."/>
            <person name="Pangilinan J."/>
            <person name="Riley R."/>
            <person name="Labutti K."/>
            <person name="Andreopoulos B."/>
            <person name="Lipzen A."/>
            <person name="Chen C."/>
            <person name="Yanf M."/>
            <person name="Daum C."/>
            <person name="Ng V."/>
            <person name="Clum A."/>
            <person name="Ohm R."/>
            <person name="Martin F."/>
            <person name="Silar P."/>
            <person name="Natvig D."/>
            <person name="Lalanne C."/>
            <person name="Gautier V."/>
            <person name="Ament-Velasquez S.L."/>
            <person name="Kruys A."/>
            <person name="Hutchinson M.I."/>
            <person name="Powell A.J."/>
            <person name="Barry K."/>
            <person name="Miller A.N."/>
            <person name="Grigoriev I.V."/>
            <person name="Debuchy R."/>
            <person name="Gladieux P."/>
            <person name="Thoren M.H."/>
            <person name="Johannesson H."/>
        </authorList>
    </citation>
    <scope>NUCLEOTIDE SEQUENCE</scope>
    <source>
        <strain evidence="5">CBS 508.74</strain>
    </source>
</reference>
<evidence type="ECO:0000256" key="3">
    <source>
        <dbReference type="SAM" id="SignalP"/>
    </source>
</evidence>
<feature type="region of interest" description="Disordered" evidence="2">
    <location>
        <begin position="118"/>
        <end position="156"/>
    </location>
</feature>
<evidence type="ECO:0000313" key="6">
    <source>
        <dbReference type="Proteomes" id="UP001302812"/>
    </source>
</evidence>
<proteinExistence type="predicted"/>
<dbReference type="PANTHER" id="PTHR35185:SF1">
    <property type="entry name" value="UPF0619 GPI-ANCHORED MEMBRANE PROTEIN C1322.10"/>
    <property type="match status" value="1"/>
</dbReference>
<dbReference type="PANTHER" id="PTHR35185">
    <property type="entry name" value="SERINE/THREONINE-RICH PROTEIN ADG2-RELATED"/>
    <property type="match status" value="1"/>
</dbReference>
<reference evidence="5" key="1">
    <citation type="journal article" date="2023" name="Mol. Phylogenet. Evol.">
        <title>Genome-scale phylogeny and comparative genomics of the fungal order Sordariales.</title>
        <authorList>
            <person name="Hensen N."/>
            <person name="Bonometti L."/>
            <person name="Westerberg I."/>
            <person name="Brannstrom I.O."/>
            <person name="Guillou S."/>
            <person name="Cros-Aarteil S."/>
            <person name="Calhoun S."/>
            <person name="Haridas S."/>
            <person name="Kuo A."/>
            <person name="Mondo S."/>
            <person name="Pangilinan J."/>
            <person name="Riley R."/>
            <person name="LaButti K."/>
            <person name="Andreopoulos B."/>
            <person name="Lipzen A."/>
            <person name="Chen C."/>
            <person name="Yan M."/>
            <person name="Daum C."/>
            <person name="Ng V."/>
            <person name="Clum A."/>
            <person name="Steindorff A."/>
            <person name="Ohm R.A."/>
            <person name="Martin F."/>
            <person name="Silar P."/>
            <person name="Natvig D.O."/>
            <person name="Lalanne C."/>
            <person name="Gautier V."/>
            <person name="Ament-Velasquez S.L."/>
            <person name="Kruys A."/>
            <person name="Hutchinson M.I."/>
            <person name="Powell A.J."/>
            <person name="Barry K."/>
            <person name="Miller A.N."/>
            <person name="Grigoriev I.V."/>
            <person name="Debuchy R."/>
            <person name="Gladieux P."/>
            <person name="Hiltunen Thoren M."/>
            <person name="Johannesson H."/>
        </authorList>
    </citation>
    <scope>NUCLEOTIDE SEQUENCE</scope>
    <source>
        <strain evidence="5">CBS 508.74</strain>
    </source>
</reference>
<gene>
    <name evidence="5" type="ORF">N656DRAFT_783595</name>
</gene>
<keyword evidence="1 3" id="KW-0732">Signal</keyword>
<dbReference type="InterPro" id="IPR052479">
    <property type="entry name" value="GPI-anchor_Adhesion_Reg"/>
</dbReference>
<feature type="chain" id="PRO_5042827375" description="Yeast cell wall synthesis Kre9/Knh1-like N-terminal domain-containing protein" evidence="3">
    <location>
        <begin position="21"/>
        <end position="224"/>
    </location>
</feature>
<accession>A0AAN6T8Q8</accession>
<feature type="region of interest" description="Disordered" evidence="2">
    <location>
        <begin position="169"/>
        <end position="192"/>
    </location>
</feature>